<dbReference type="Proteomes" id="UP000192333">
    <property type="component" value="Chromosome I"/>
</dbReference>
<dbReference type="EMBL" id="LT838813">
    <property type="protein sequence ID" value="SMD45470.1"/>
    <property type="molecule type" value="Genomic_DNA"/>
</dbReference>
<evidence type="ECO:0000313" key="1">
    <source>
        <dbReference type="EMBL" id="SMD45470.1"/>
    </source>
</evidence>
<proteinExistence type="predicted"/>
<reference evidence="2" key="1">
    <citation type="submission" date="2017-04" db="EMBL/GenBank/DDBJ databases">
        <authorList>
            <person name="Varghese N."/>
            <person name="Submissions S."/>
        </authorList>
    </citation>
    <scope>NUCLEOTIDE SEQUENCE [LARGE SCALE GENOMIC DNA]</scope>
    <source>
        <strain evidence="2">DSM 16537</strain>
    </source>
</reference>
<organism evidence="1 2">
    <name type="scientific">Aquiflexum balticum DSM 16537</name>
    <dbReference type="NCBI Taxonomy" id="758820"/>
    <lineage>
        <taxon>Bacteria</taxon>
        <taxon>Pseudomonadati</taxon>
        <taxon>Bacteroidota</taxon>
        <taxon>Cytophagia</taxon>
        <taxon>Cytophagales</taxon>
        <taxon>Cyclobacteriaceae</taxon>
        <taxon>Aquiflexum</taxon>
    </lineage>
</organism>
<dbReference type="AlphaFoldDB" id="A0A1W2H9B7"/>
<keyword evidence="2" id="KW-1185">Reference proteome</keyword>
<accession>A0A1W2H9B7</accession>
<evidence type="ECO:0000313" key="2">
    <source>
        <dbReference type="Proteomes" id="UP000192333"/>
    </source>
</evidence>
<sequence length="128" mass="15063">MIHAEMYRAINASNLTAKELDFRETFEAYTSIYVGDNDSHHNYMANFWVDRMADMLEQIHLQLGYSNLNNFLTTFAYPTGIPKDFYKGLAWEGLKYEEVKGWKNKTKEQKDEIDFHIDKAKYGTKNCN</sequence>
<name>A0A1W2H9B7_9BACT</name>
<protein>
    <submittedName>
        <fullName evidence="1">Uncharacterized protein</fullName>
    </submittedName>
</protein>
<gene>
    <name evidence="1" type="ORF">SAMN00777080_4121</name>
</gene>